<feature type="region of interest" description="Disordered" evidence="1">
    <location>
        <begin position="93"/>
        <end position="114"/>
    </location>
</feature>
<comment type="caution">
    <text evidence="2">The sequence shown here is derived from an EMBL/GenBank/DDBJ whole genome shotgun (WGS) entry which is preliminary data.</text>
</comment>
<gene>
    <name evidence="2" type="ORF">FXV83_16655</name>
</gene>
<protein>
    <submittedName>
        <fullName evidence="2">Uncharacterized protein</fullName>
    </submittedName>
</protein>
<dbReference type="RefSeq" id="WP_148740495.1">
    <property type="nucleotide sequence ID" value="NZ_VSTH01000051.1"/>
</dbReference>
<accession>A0A5S4YMB1</accession>
<keyword evidence="3" id="KW-1185">Reference proteome</keyword>
<organism evidence="2 3">
    <name type="scientific">Bradyrhizobium hipponense</name>
    <dbReference type="NCBI Taxonomy" id="2605638"/>
    <lineage>
        <taxon>Bacteria</taxon>
        <taxon>Pseudomonadati</taxon>
        <taxon>Pseudomonadota</taxon>
        <taxon>Alphaproteobacteria</taxon>
        <taxon>Hyphomicrobiales</taxon>
        <taxon>Nitrobacteraceae</taxon>
        <taxon>Bradyrhizobium</taxon>
    </lineage>
</organism>
<evidence type="ECO:0000313" key="3">
    <source>
        <dbReference type="Proteomes" id="UP000324797"/>
    </source>
</evidence>
<proteinExistence type="predicted"/>
<evidence type="ECO:0000256" key="1">
    <source>
        <dbReference type="SAM" id="MobiDB-lite"/>
    </source>
</evidence>
<sequence length="114" mass="12969">MTISRMKHVEVAKVEAGLITFQAVRLEEDNGRKHPMQFNMLVGDEIVARMGEAAARFFIEQASQVFVREYDDEWIRRSPTYAASIAAFRAAAEQRQSHEAEEAPAVSTEQHRFA</sequence>
<reference evidence="2 3" key="1">
    <citation type="submission" date="2019-08" db="EMBL/GenBank/DDBJ databases">
        <title>Bradyrhizobium hipponensis sp. nov., a rhizobium isolated from a Lupinus angustifolius root nodule in Tunisia.</title>
        <authorList>
            <person name="Off K."/>
            <person name="Rejili M."/>
            <person name="Mars M."/>
            <person name="Brachmann A."/>
            <person name="Marin M."/>
        </authorList>
    </citation>
    <scope>NUCLEOTIDE SEQUENCE [LARGE SCALE GENOMIC DNA]</scope>
    <source>
        <strain evidence="3">aSej3</strain>
    </source>
</reference>
<evidence type="ECO:0000313" key="2">
    <source>
        <dbReference type="EMBL" id="TYO65561.1"/>
    </source>
</evidence>
<dbReference type="EMBL" id="VSTH01000051">
    <property type="protein sequence ID" value="TYO65561.1"/>
    <property type="molecule type" value="Genomic_DNA"/>
</dbReference>
<dbReference type="AlphaFoldDB" id="A0A5S4YMB1"/>
<name>A0A5S4YMB1_9BRAD</name>
<dbReference type="Proteomes" id="UP000324797">
    <property type="component" value="Unassembled WGS sequence"/>
</dbReference>